<gene>
    <name evidence="1" type="ORF">F9B74_01740</name>
</gene>
<dbReference type="AlphaFoldDB" id="A0A6L9Y5F2"/>
<dbReference type="Pfam" id="PF06897">
    <property type="entry name" value="DUF1269"/>
    <property type="match status" value="1"/>
</dbReference>
<sequence>MKQNVVVSLFSVPSEAYQAFAEASVYTQTEKTQIAQIALVKRENGLIIPVQISDLTANVANGALTGGLIGALIGIWGGPLGMILGMTTGSLIGGADGSIETLGESDLLSNVAQKLSDGDTAIVLLAQETDESELDQFFARFKTTVARWDAAVVQKDVAAAVLVQQEQARQVREALHKRRKEEIKDKVEELKASVSAKIDAFKEDSKAKFERLAAKIKK</sequence>
<dbReference type="InterPro" id="IPR009200">
    <property type="entry name" value="DUF1269_membrane"/>
</dbReference>
<comment type="caution">
    <text evidence="1">The sequence shown here is derived from an EMBL/GenBank/DDBJ whole genome shotgun (WGS) entry which is preliminary data.</text>
</comment>
<evidence type="ECO:0000313" key="1">
    <source>
        <dbReference type="EMBL" id="NEN75048.1"/>
    </source>
</evidence>
<evidence type="ECO:0000313" key="2">
    <source>
        <dbReference type="Proteomes" id="UP000477651"/>
    </source>
</evidence>
<protein>
    <submittedName>
        <fullName evidence="1">DUF1269 domain-containing protein</fullName>
    </submittedName>
</protein>
<reference evidence="1 2" key="1">
    <citation type="submission" date="2020-02" db="EMBL/GenBank/DDBJ databases">
        <title>Pelistega sp. NLN82 were isolated from wild rodents of the Hainan Island.</title>
        <authorList>
            <person name="Niu N."/>
            <person name="Zhou J."/>
        </authorList>
    </citation>
    <scope>NUCLEOTIDE SEQUENCE [LARGE SCALE GENOMIC DNA]</scope>
    <source>
        <strain evidence="1 2">NLN82</strain>
    </source>
</reference>
<dbReference type="RefSeq" id="WP_159991951.1">
    <property type="nucleotide sequence ID" value="NZ_CP047165.1"/>
</dbReference>
<proteinExistence type="predicted"/>
<dbReference type="Proteomes" id="UP000477651">
    <property type="component" value="Unassembled WGS sequence"/>
</dbReference>
<organism evidence="1 2">
    <name type="scientific">Pelistega ratti</name>
    <dbReference type="NCBI Taxonomy" id="2652177"/>
    <lineage>
        <taxon>Bacteria</taxon>
        <taxon>Pseudomonadati</taxon>
        <taxon>Pseudomonadota</taxon>
        <taxon>Betaproteobacteria</taxon>
        <taxon>Burkholderiales</taxon>
        <taxon>Alcaligenaceae</taxon>
        <taxon>Pelistega</taxon>
    </lineage>
</organism>
<accession>A0A6L9Y5F2</accession>
<keyword evidence="2" id="KW-1185">Reference proteome</keyword>
<name>A0A6L9Y5F2_9BURK</name>
<dbReference type="EMBL" id="JAAGYR010000002">
    <property type="protein sequence ID" value="NEN75048.1"/>
    <property type="molecule type" value="Genomic_DNA"/>
</dbReference>